<dbReference type="FunFam" id="1.10.10.10:FF:000001">
    <property type="entry name" value="LysR family transcriptional regulator"/>
    <property type="match status" value="1"/>
</dbReference>
<evidence type="ECO:0000256" key="4">
    <source>
        <dbReference type="ARBA" id="ARBA00023163"/>
    </source>
</evidence>
<dbReference type="GO" id="GO:0003677">
    <property type="term" value="F:DNA binding"/>
    <property type="evidence" value="ECO:0007669"/>
    <property type="project" value="UniProtKB-KW"/>
</dbReference>
<dbReference type="CDD" id="cd08432">
    <property type="entry name" value="PBP2_GcdR_TrpI_HvrB_AmpR_like"/>
    <property type="match status" value="1"/>
</dbReference>
<protein>
    <submittedName>
        <fullName evidence="6">Transcriptional regulator, LysR family protein</fullName>
    </submittedName>
</protein>
<dbReference type="InterPro" id="IPR058163">
    <property type="entry name" value="LysR-type_TF_proteobact-type"/>
</dbReference>
<dbReference type="InterPro" id="IPR005119">
    <property type="entry name" value="LysR_subst-bd"/>
</dbReference>
<keyword evidence="2" id="KW-0805">Transcription regulation</keyword>
<comment type="caution">
    <text evidence="6">The sequence shown here is derived from an EMBL/GenBank/DDBJ whole genome shotgun (WGS) entry which is preliminary data.</text>
</comment>
<dbReference type="SUPFAM" id="SSF46785">
    <property type="entry name" value="Winged helix' DNA-binding domain"/>
    <property type="match status" value="1"/>
</dbReference>
<accession>Q0G2U4</accession>
<keyword evidence="4" id="KW-0804">Transcription</keyword>
<dbReference type="Gene3D" id="3.40.190.10">
    <property type="entry name" value="Periplasmic binding protein-like II"/>
    <property type="match status" value="2"/>
</dbReference>
<dbReference type="HOGENOM" id="CLU_039613_37_0_5"/>
<dbReference type="EMBL" id="AATP01000002">
    <property type="protein sequence ID" value="EAU42087.1"/>
    <property type="molecule type" value="Genomic_DNA"/>
</dbReference>
<dbReference type="STRING" id="217511.GCA_001463845_03231"/>
<reference evidence="6 7" key="1">
    <citation type="journal article" date="2010" name="J. Bacteriol.">
        <title>Genome sequence of Fulvimarina pelagi HTCC2506T, a Mn(II)-oxidizing alphaproteobacterium possessing an aerobic anoxygenic photosynthetic gene cluster and Xanthorhodopsin.</title>
        <authorList>
            <person name="Kang I."/>
            <person name="Oh H.M."/>
            <person name="Lim S.I."/>
            <person name="Ferriera S."/>
            <person name="Giovannoni S.J."/>
            <person name="Cho J.C."/>
        </authorList>
    </citation>
    <scope>NUCLEOTIDE SEQUENCE [LARGE SCALE GENOMIC DNA]</scope>
    <source>
        <strain evidence="6 7">HTCC2506</strain>
    </source>
</reference>
<dbReference type="Proteomes" id="UP000004310">
    <property type="component" value="Unassembled WGS sequence"/>
</dbReference>
<sequence>MATDRRRLPPLDYLVAFDAAARLGGFTLAAEELNLTQGAISRKIRLLEENLGKPLFFRTHRAVHLTDAGRRYHRTVVHALESIAKASAEVRQGDLRPRVAIAATQSVSTLWLLPRLNRLRSGLPGIEIELTSSDDDRECLESGSDLIILRGEGRWPGFEGAMLLNESICPVADPDYIAKRSVREPRDFLNCTLIDVASHHTEWLDWKGWLSAAGVDEPIEAERILFNTYALAIDAACQGLGVALGWHHLIDRHILEGRLVRPLPLTVETNSGYYLLHPRGRDLSPAAERISDWLRMAL</sequence>
<name>Q0G2U4_9HYPH</name>
<evidence type="ECO:0000256" key="3">
    <source>
        <dbReference type="ARBA" id="ARBA00023125"/>
    </source>
</evidence>
<organism evidence="6 7">
    <name type="scientific">Fulvimarina pelagi HTCC2506</name>
    <dbReference type="NCBI Taxonomy" id="314231"/>
    <lineage>
        <taxon>Bacteria</taxon>
        <taxon>Pseudomonadati</taxon>
        <taxon>Pseudomonadota</taxon>
        <taxon>Alphaproteobacteria</taxon>
        <taxon>Hyphomicrobiales</taxon>
        <taxon>Aurantimonadaceae</taxon>
        <taxon>Fulvimarina</taxon>
    </lineage>
</organism>
<evidence type="ECO:0000256" key="1">
    <source>
        <dbReference type="ARBA" id="ARBA00009437"/>
    </source>
</evidence>
<dbReference type="InterPro" id="IPR036390">
    <property type="entry name" value="WH_DNA-bd_sf"/>
</dbReference>
<dbReference type="Pfam" id="PF03466">
    <property type="entry name" value="LysR_substrate"/>
    <property type="match status" value="1"/>
</dbReference>
<dbReference type="GO" id="GO:0003700">
    <property type="term" value="F:DNA-binding transcription factor activity"/>
    <property type="evidence" value="ECO:0007669"/>
    <property type="project" value="InterPro"/>
</dbReference>
<dbReference type="PANTHER" id="PTHR30537">
    <property type="entry name" value="HTH-TYPE TRANSCRIPTIONAL REGULATOR"/>
    <property type="match status" value="1"/>
</dbReference>
<dbReference type="PANTHER" id="PTHR30537:SF5">
    <property type="entry name" value="HTH-TYPE TRANSCRIPTIONAL ACTIVATOR TTDR-RELATED"/>
    <property type="match status" value="1"/>
</dbReference>
<dbReference type="Gene3D" id="1.10.10.10">
    <property type="entry name" value="Winged helix-like DNA-binding domain superfamily/Winged helix DNA-binding domain"/>
    <property type="match status" value="1"/>
</dbReference>
<dbReference type="Pfam" id="PF00126">
    <property type="entry name" value="HTH_1"/>
    <property type="match status" value="1"/>
</dbReference>
<dbReference type="PROSITE" id="PS50931">
    <property type="entry name" value="HTH_LYSR"/>
    <property type="match status" value="1"/>
</dbReference>
<dbReference type="RefSeq" id="WP_007068455.1">
    <property type="nucleotide sequence ID" value="NZ_DS022272.1"/>
</dbReference>
<evidence type="ECO:0000259" key="5">
    <source>
        <dbReference type="PROSITE" id="PS50931"/>
    </source>
</evidence>
<dbReference type="InterPro" id="IPR036388">
    <property type="entry name" value="WH-like_DNA-bd_sf"/>
</dbReference>
<evidence type="ECO:0000313" key="6">
    <source>
        <dbReference type="EMBL" id="EAU42087.1"/>
    </source>
</evidence>
<evidence type="ECO:0000256" key="2">
    <source>
        <dbReference type="ARBA" id="ARBA00023015"/>
    </source>
</evidence>
<comment type="similarity">
    <text evidence="1">Belongs to the LysR transcriptional regulatory family.</text>
</comment>
<dbReference type="eggNOG" id="COG0583">
    <property type="taxonomic scope" value="Bacteria"/>
</dbReference>
<feature type="domain" description="HTH lysR-type" evidence="5">
    <location>
        <begin position="9"/>
        <end position="66"/>
    </location>
</feature>
<proteinExistence type="inferred from homology"/>
<dbReference type="PRINTS" id="PR00039">
    <property type="entry name" value="HTHLYSR"/>
</dbReference>
<dbReference type="InterPro" id="IPR000847">
    <property type="entry name" value="LysR_HTH_N"/>
</dbReference>
<keyword evidence="7" id="KW-1185">Reference proteome</keyword>
<keyword evidence="3" id="KW-0238">DNA-binding</keyword>
<dbReference type="SUPFAM" id="SSF53850">
    <property type="entry name" value="Periplasmic binding protein-like II"/>
    <property type="match status" value="1"/>
</dbReference>
<gene>
    <name evidence="6" type="ORF">FP2506_16679</name>
</gene>
<evidence type="ECO:0000313" key="7">
    <source>
        <dbReference type="Proteomes" id="UP000004310"/>
    </source>
</evidence>
<dbReference type="AlphaFoldDB" id="Q0G2U4"/>